<sequence length="325" mass="38539">MFITRKDRRIVDNCRAKARKATKLCYSPGCNKNAIMSHIQQAEGPLRLIAKEGKVMQLMLNNSFEINPWRFQKAGIREGDILRFWGFCKECDSNLFKDVETTDVDYYDYRNLLLLSYRALCNELYKKEYNLKQFDKILKSTEISSACREQFEYKKLLTRVGIHHTHQEKKLIEENLINFNDKHYDFLIFKIGEINICGSIYFSLPEAFNLQRALADLTNCQRREGSYFVQLIPTKETTFFIIGRRKQMTHGYYNFSTLAIANEAYIFEVINEILLKFSESWCMSIEYYDQLQNKGIIQLILSTMKQYSRPEMKLEAMTFNMFNYK</sequence>
<evidence type="ECO:0000313" key="2">
    <source>
        <dbReference type="Proteomes" id="UP001258315"/>
    </source>
</evidence>
<gene>
    <name evidence="1" type="ORF">QE417_001168</name>
</gene>
<reference evidence="2" key="1">
    <citation type="submission" date="2023-07" db="EMBL/GenBank/DDBJ databases">
        <title>Functional and genomic diversity of the sorghum phyllosphere microbiome.</title>
        <authorList>
            <person name="Shade A."/>
        </authorList>
    </citation>
    <scope>NUCLEOTIDE SEQUENCE [LARGE SCALE GENOMIC DNA]</scope>
    <source>
        <strain evidence="2">SORGH_AS_0422</strain>
    </source>
</reference>
<protein>
    <recommendedName>
        <fullName evidence="3">DUF3822 family protein</fullName>
    </recommendedName>
</protein>
<dbReference type="EMBL" id="JAVLVU010000001">
    <property type="protein sequence ID" value="MDT3402096.1"/>
    <property type="molecule type" value="Genomic_DNA"/>
</dbReference>
<evidence type="ECO:0008006" key="3">
    <source>
        <dbReference type="Google" id="ProtNLM"/>
    </source>
</evidence>
<name>A0ABU3GRI3_9SPHI</name>
<proteinExistence type="predicted"/>
<dbReference type="Proteomes" id="UP001258315">
    <property type="component" value="Unassembled WGS sequence"/>
</dbReference>
<comment type="caution">
    <text evidence="1">The sequence shown here is derived from an EMBL/GenBank/DDBJ whole genome shotgun (WGS) entry which is preliminary data.</text>
</comment>
<dbReference type="RefSeq" id="WP_311948247.1">
    <property type="nucleotide sequence ID" value="NZ_JAVLVU010000001.1"/>
</dbReference>
<accession>A0ABU3GRI3</accession>
<evidence type="ECO:0000313" key="1">
    <source>
        <dbReference type="EMBL" id="MDT3402096.1"/>
    </source>
</evidence>
<organism evidence="1 2">
    <name type="scientific">Mucilaginibacter terrae</name>
    <dbReference type="NCBI Taxonomy" id="1955052"/>
    <lineage>
        <taxon>Bacteria</taxon>
        <taxon>Pseudomonadati</taxon>
        <taxon>Bacteroidota</taxon>
        <taxon>Sphingobacteriia</taxon>
        <taxon>Sphingobacteriales</taxon>
        <taxon>Sphingobacteriaceae</taxon>
        <taxon>Mucilaginibacter</taxon>
    </lineage>
</organism>
<keyword evidence="2" id="KW-1185">Reference proteome</keyword>